<dbReference type="SUPFAM" id="SSF103473">
    <property type="entry name" value="MFS general substrate transporter"/>
    <property type="match status" value="1"/>
</dbReference>
<feature type="transmembrane region" description="Helical" evidence="5">
    <location>
        <begin position="113"/>
        <end position="130"/>
    </location>
</feature>
<evidence type="ECO:0000256" key="2">
    <source>
        <dbReference type="ARBA" id="ARBA00022692"/>
    </source>
</evidence>
<keyword evidence="2 5" id="KW-0812">Transmembrane</keyword>
<feature type="transmembrane region" description="Helical" evidence="5">
    <location>
        <begin position="159"/>
        <end position="183"/>
    </location>
</feature>
<feature type="transmembrane region" description="Helical" evidence="5">
    <location>
        <begin position="223"/>
        <end position="241"/>
    </location>
</feature>
<evidence type="ECO:0000256" key="3">
    <source>
        <dbReference type="ARBA" id="ARBA00022989"/>
    </source>
</evidence>
<evidence type="ECO:0000313" key="7">
    <source>
        <dbReference type="EMBL" id="KOB79138.1"/>
    </source>
</evidence>
<dbReference type="PROSITE" id="PS50850">
    <property type="entry name" value="MFS"/>
    <property type="match status" value="1"/>
</dbReference>
<keyword evidence="8" id="KW-1185">Reference proteome</keyword>
<accession>A0A0L7LUI9</accession>
<feature type="transmembrane region" description="Helical" evidence="5">
    <location>
        <begin position="309"/>
        <end position="327"/>
    </location>
</feature>
<gene>
    <name evidence="7" type="ORF">OBRU01_00988</name>
</gene>
<dbReference type="GO" id="GO:0022857">
    <property type="term" value="F:transmembrane transporter activity"/>
    <property type="evidence" value="ECO:0007669"/>
    <property type="project" value="InterPro"/>
</dbReference>
<dbReference type="STRING" id="104452.A0A0L7LUI9"/>
<dbReference type="Gene3D" id="1.20.1250.20">
    <property type="entry name" value="MFS general substrate transporter like domains"/>
    <property type="match status" value="1"/>
</dbReference>
<dbReference type="InterPro" id="IPR020846">
    <property type="entry name" value="MFS_dom"/>
</dbReference>
<evidence type="ECO:0000259" key="6">
    <source>
        <dbReference type="PROSITE" id="PS50850"/>
    </source>
</evidence>
<feature type="transmembrane region" description="Helical" evidence="5">
    <location>
        <begin position="368"/>
        <end position="386"/>
    </location>
</feature>
<sequence length="412" mass="46003">MKDTNKNEDKNYEDTLTDAIGQFGKWHTILLIVLIVPTKMSAMWAQMAIIFLAPKTTFYCVERSNVTQDIAIVNSTCYSDCVKYGYSSEFDNSIISEWNLICERQWLVSFTQTVYMFGMLVGSVLFGFSADRYGGKLALQLSCMLQLISSLAAPFSPNFWVFTIIRFFVGTATAGIVILPFTLILEFTGPRKRELVTSFINLPLTVGEMILPLFAYYLRSWNMFSLGIAIPNLLFLVYFFLVPESPKWLISTGQLEKASEIMARVAKRNHLPAHNMLDVAKRIANEASSDGPKVRATYLDLIRRPAIRMNNVCCCVSWFILGLSYYGSNQYIGQTSSNVFVTIVLAGGLQIPGIFLSLLCCRHFGRRSTLISFLTICAVSNGMLAFPDDWFYVKLVVGSVGVSTAGGSFAAM</sequence>
<evidence type="ECO:0000313" key="8">
    <source>
        <dbReference type="Proteomes" id="UP000037510"/>
    </source>
</evidence>
<dbReference type="GO" id="GO:0016020">
    <property type="term" value="C:membrane"/>
    <property type="evidence" value="ECO:0007669"/>
    <property type="project" value="UniProtKB-SubCell"/>
</dbReference>
<dbReference type="AlphaFoldDB" id="A0A0L7LUI9"/>
<comment type="caution">
    <text evidence="7">The sequence shown here is derived from an EMBL/GenBank/DDBJ whole genome shotgun (WGS) entry which is preliminary data.</text>
</comment>
<dbReference type="PANTHER" id="PTHR24064">
    <property type="entry name" value="SOLUTE CARRIER FAMILY 22 MEMBER"/>
    <property type="match status" value="1"/>
</dbReference>
<dbReference type="EMBL" id="JTDY01000054">
    <property type="protein sequence ID" value="KOB79138.1"/>
    <property type="molecule type" value="Genomic_DNA"/>
</dbReference>
<keyword evidence="3 5" id="KW-1133">Transmembrane helix</keyword>
<dbReference type="Proteomes" id="UP000037510">
    <property type="component" value="Unassembled WGS sequence"/>
</dbReference>
<dbReference type="InterPro" id="IPR005828">
    <property type="entry name" value="MFS_sugar_transport-like"/>
</dbReference>
<comment type="subcellular location">
    <subcellularLocation>
        <location evidence="1">Membrane</location>
        <topology evidence="1">Multi-pass membrane protein</topology>
    </subcellularLocation>
</comment>
<evidence type="ECO:0000256" key="4">
    <source>
        <dbReference type="ARBA" id="ARBA00023136"/>
    </source>
</evidence>
<feature type="domain" description="Major facilitator superfamily (MFS) profile" evidence="6">
    <location>
        <begin position="48"/>
        <end position="412"/>
    </location>
</feature>
<feature type="transmembrane region" description="Helical" evidence="5">
    <location>
        <begin position="339"/>
        <end position="361"/>
    </location>
</feature>
<dbReference type="Pfam" id="PF00083">
    <property type="entry name" value="Sugar_tr"/>
    <property type="match status" value="1"/>
</dbReference>
<keyword evidence="4 5" id="KW-0472">Membrane</keyword>
<feature type="transmembrane region" description="Helical" evidence="5">
    <location>
        <begin position="195"/>
        <end position="217"/>
    </location>
</feature>
<reference evidence="7 8" key="1">
    <citation type="journal article" date="2015" name="Genome Biol. Evol.">
        <title>The genome of winter moth (Operophtera brumata) provides a genomic perspective on sexual dimorphism and phenology.</title>
        <authorList>
            <person name="Derks M.F."/>
            <person name="Smit S."/>
            <person name="Salis L."/>
            <person name="Schijlen E."/>
            <person name="Bossers A."/>
            <person name="Mateman C."/>
            <person name="Pijl A.S."/>
            <person name="de Ridder D."/>
            <person name="Groenen M.A."/>
            <person name="Visser M.E."/>
            <person name="Megens H.J."/>
        </authorList>
    </citation>
    <scope>NUCLEOTIDE SEQUENCE [LARGE SCALE GENOMIC DNA]</scope>
    <source>
        <strain evidence="7">WM2013NL</strain>
        <tissue evidence="7">Head and thorax</tissue>
    </source>
</reference>
<proteinExistence type="predicted"/>
<feature type="transmembrane region" description="Helical" evidence="5">
    <location>
        <begin position="29"/>
        <end position="53"/>
    </location>
</feature>
<organism evidence="7 8">
    <name type="scientific">Operophtera brumata</name>
    <name type="common">Winter moth</name>
    <name type="synonym">Phalaena brumata</name>
    <dbReference type="NCBI Taxonomy" id="104452"/>
    <lineage>
        <taxon>Eukaryota</taxon>
        <taxon>Metazoa</taxon>
        <taxon>Ecdysozoa</taxon>
        <taxon>Arthropoda</taxon>
        <taxon>Hexapoda</taxon>
        <taxon>Insecta</taxon>
        <taxon>Pterygota</taxon>
        <taxon>Neoptera</taxon>
        <taxon>Endopterygota</taxon>
        <taxon>Lepidoptera</taxon>
        <taxon>Glossata</taxon>
        <taxon>Ditrysia</taxon>
        <taxon>Geometroidea</taxon>
        <taxon>Geometridae</taxon>
        <taxon>Larentiinae</taxon>
        <taxon>Operophtera</taxon>
    </lineage>
</organism>
<evidence type="ECO:0000256" key="1">
    <source>
        <dbReference type="ARBA" id="ARBA00004141"/>
    </source>
</evidence>
<evidence type="ECO:0000256" key="5">
    <source>
        <dbReference type="SAM" id="Phobius"/>
    </source>
</evidence>
<name>A0A0L7LUI9_OPEBR</name>
<dbReference type="InterPro" id="IPR036259">
    <property type="entry name" value="MFS_trans_sf"/>
</dbReference>
<protein>
    <submittedName>
        <fullName evidence="7">Putative organic cation transporter</fullName>
    </submittedName>
</protein>